<dbReference type="SUPFAM" id="SSF52172">
    <property type="entry name" value="CheY-like"/>
    <property type="match status" value="1"/>
</dbReference>
<evidence type="ECO:0000256" key="1">
    <source>
        <dbReference type="ARBA" id="ARBA00022553"/>
    </source>
</evidence>
<dbReference type="EMBL" id="UOEP01000213">
    <property type="protein sequence ID" value="VAW24381.1"/>
    <property type="molecule type" value="Genomic_DNA"/>
</dbReference>
<dbReference type="InterPro" id="IPR011006">
    <property type="entry name" value="CheY-like_superfamily"/>
</dbReference>
<reference evidence="3" key="1">
    <citation type="submission" date="2018-06" db="EMBL/GenBank/DDBJ databases">
        <authorList>
            <person name="Zhirakovskaya E."/>
        </authorList>
    </citation>
    <scope>NUCLEOTIDE SEQUENCE</scope>
</reference>
<name>A0A3B0U021_9ZZZZ</name>
<accession>A0A3B0U021</accession>
<evidence type="ECO:0000313" key="3">
    <source>
        <dbReference type="EMBL" id="VAW24381.1"/>
    </source>
</evidence>
<dbReference type="Gene3D" id="3.40.50.2300">
    <property type="match status" value="1"/>
</dbReference>
<sequence length="50" mass="5518">KTKHIPVIAVTAQAMLGDKERFIKAGCNGYISKPMDVEVLLTEIGKFLKN</sequence>
<dbReference type="AlphaFoldDB" id="A0A3B0U021"/>
<dbReference type="GO" id="GO:0000160">
    <property type="term" value="P:phosphorelay signal transduction system"/>
    <property type="evidence" value="ECO:0007669"/>
    <property type="project" value="InterPro"/>
</dbReference>
<dbReference type="Pfam" id="PF00072">
    <property type="entry name" value="Response_reg"/>
    <property type="match status" value="1"/>
</dbReference>
<protein>
    <recommendedName>
        <fullName evidence="2">Response regulatory domain-containing protein</fullName>
    </recommendedName>
</protein>
<feature type="domain" description="Response regulatory" evidence="2">
    <location>
        <begin position="1"/>
        <end position="48"/>
    </location>
</feature>
<organism evidence="3">
    <name type="scientific">hydrothermal vent metagenome</name>
    <dbReference type="NCBI Taxonomy" id="652676"/>
    <lineage>
        <taxon>unclassified sequences</taxon>
        <taxon>metagenomes</taxon>
        <taxon>ecological metagenomes</taxon>
    </lineage>
</organism>
<dbReference type="PROSITE" id="PS50110">
    <property type="entry name" value="RESPONSE_REGULATORY"/>
    <property type="match status" value="1"/>
</dbReference>
<keyword evidence="1" id="KW-0597">Phosphoprotein</keyword>
<evidence type="ECO:0000259" key="2">
    <source>
        <dbReference type="PROSITE" id="PS50110"/>
    </source>
</evidence>
<feature type="non-terminal residue" evidence="3">
    <location>
        <position position="1"/>
    </location>
</feature>
<gene>
    <name evidence="3" type="ORF">MNBD_BACTEROID01-1912</name>
</gene>
<proteinExistence type="predicted"/>
<dbReference type="InterPro" id="IPR001789">
    <property type="entry name" value="Sig_transdc_resp-reg_receiver"/>
</dbReference>
<dbReference type="PANTHER" id="PTHR45339">
    <property type="entry name" value="HYBRID SIGNAL TRANSDUCTION HISTIDINE KINASE J"/>
    <property type="match status" value="1"/>
</dbReference>
<dbReference type="PANTHER" id="PTHR45339:SF3">
    <property type="entry name" value="HISTIDINE KINASE"/>
    <property type="match status" value="1"/>
</dbReference>